<dbReference type="GeneID" id="63702045"/>
<keyword evidence="2" id="KW-1133">Transmembrane helix</keyword>
<dbReference type="PANTHER" id="PTHR33048">
    <property type="entry name" value="PTH11-LIKE INTEGRAL MEMBRANE PROTEIN (AFU_ORTHOLOGUE AFUA_5G11245)"/>
    <property type="match status" value="1"/>
</dbReference>
<evidence type="ECO:0000313" key="3">
    <source>
        <dbReference type="EMBL" id="EYE93799.1"/>
    </source>
</evidence>
<gene>
    <name evidence="3" type="ORF">EURHEDRAFT_524308</name>
</gene>
<dbReference type="HOGENOM" id="CLU_050086_0_0_1"/>
<dbReference type="EMBL" id="KK088429">
    <property type="protein sequence ID" value="EYE93799.1"/>
    <property type="molecule type" value="Genomic_DNA"/>
</dbReference>
<dbReference type="InterPro" id="IPR052337">
    <property type="entry name" value="SAT4-like"/>
</dbReference>
<keyword evidence="4" id="KW-1185">Reference proteome</keyword>
<feature type="region of interest" description="Disordered" evidence="1">
    <location>
        <begin position="353"/>
        <end position="378"/>
    </location>
</feature>
<proteinExistence type="predicted"/>
<dbReference type="OrthoDB" id="5429740at2759"/>
<feature type="compositionally biased region" description="Basic and acidic residues" evidence="1">
    <location>
        <begin position="362"/>
        <end position="378"/>
    </location>
</feature>
<protein>
    <submittedName>
        <fullName evidence="3">Uncharacterized protein</fullName>
    </submittedName>
</protein>
<feature type="transmembrane region" description="Helical" evidence="2">
    <location>
        <begin position="53"/>
        <end position="76"/>
    </location>
</feature>
<keyword evidence="2" id="KW-0472">Membrane</keyword>
<evidence type="ECO:0000313" key="4">
    <source>
        <dbReference type="Proteomes" id="UP000019804"/>
    </source>
</evidence>
<reference evidence="4" key="1">
    <citation type="journal article" date="2014" name="Nat. Commun.">
        <title>Genomic adaptations of the halophilic Dead Sea filamentous fungus Eurotium rubrum.</title>
        <authorList>
            <person name="Kis-Papo T."/>
            <person name="Weig A.R."/>
            <person name="Riley R."/>
            <person name="Persoh D."/>
            <person name="Salamov A."/>
            <person name="Sun H."/>
            <person name="Lipzen A."/>
            <person name="Wasser S.P."/>
            <person name="Rambold G."/>
            <person name="Grigoriev I.V."/>
            <person name="Nevo E."/>
        </authorList>
    </citation>
    <scope>NUCLEOTIDE SEQUENCE [LARGE SCALE GENOMIC DNA]</scope>
    <source>
        <strain evidence="4">CBS 135680</strain>
    </source>
</reference>
<dbReference type="PANTHER" id="PTHR33048:SF155">
    <property type="entry name" value="INTEGRAL MEMBRANE PROTEIN"/>
    <property type="match status" value="1"/>
</dbReference>
<organism evidence="3 4">
    <name type="scientific">Aspergillus ruber (strain CBS 135680)</name>
    <dbReference type="NCBI Taxonomy" id="1388766"/>
    <lineage>
        <taxon>Eukaryota</taxon>
        <taxon>Fungi</taxon>
        <taxon>Dikarya</taxon>
        <taxon>Ascomycota</taxon>
        <taxon>Pezizomycotina</taxon>
        <taxon>Eurotiomycetes</taxon>
        <taxon>Eurotiomycetidae</taxon>
        <taxon>Eurotiales</taxon>
        <taxon>Aspergillaceae</taxon>
        <taxon>Aspergillus</taxon>
        <taxon>Aspergillus subgen. Aspergillus</taxon>
    </lineage>
</organism>
<accession>A0A017SAY3</accession>
<feature type="transmembrane region" description="Helical" evidence="2">
    <location>
        <begin position="206"/>
        <end position="227"/>
    </location>
</feature>
<keyword evidence="2" id="KW-0812">Transmembrane</keyword>
<dbReference type="AlphaFoldDB" id="A0A017SAY3"/>
<dbReference type="RefSeq" id="XP_040637487.1">
    <property type="nucleotide sequence ID" value="XM_040786921.1"/>
</dbReference>
<name>A0A017SAY3_ASPRC</name>
<dbReference type="Proteomes" id="UP000019804">
    <property type="component" value="Unassembled WGS sequence"/>
</dbReference>
<sequence length="378" mass="43121">MDGQLDVDNGEGSINFYFLNLADLARNGDSRRVLGMHGFIQAKDNRETDSSQFLTAFVGIALILRYVLKAWILWFLPRTLIPNKVWGLEDLFIFAGYGFDIIHMTTVELSSRWGLGRHFQYLEPFEKVRILKYGNISQPFDCAAMRTASLFSSVNATVDFLLAAIAVIEVWQFSFPALRQGPCVSFWSRFGDISGSTKVRRALQTVAISGLLLLAGAASIVKAYMWLPDNMVDIIVWTKIENSSILLASCAHTSRLLRVLMDYYREGQYTGYFSDNNRQMEMRHCRDKSTSTMDSNITLNDRGYYRQSFFGQSFPRRYESQACRATPPAHVLNDCVTVVTDFIVEVNKRQSRELHSSGQFRPGRESLKDEEARMDSYI</sequence>
<evidence type="ECO:0000256" key="2">
    <source>
        <dbReference type="SAM" id="Phobius"/>
    </source>
</evidence>
<evidence type="ECO:0000256" key="1">
    <source>
        <dbReference type="SAM" id="MobiDB-lite"/>
    </source>
</evidence>